<reference evidence="2 3" key="1">
    <citation type="submission" date="2018-10" db="EMBL/GenBank/DDBJ databases">
        <title>Isolation from cow dung.</title>
        <authorList>
            <person name="Ling L."/>
        </authorList>
    </citation>
    <scope>NUCLEOTIDE SEQUENCE [LARGE SCALE GENOMIC DNA]</scope>
    <source>
        <strain evidence="2 3">NEAU-LL90</strain>
    </source>
</reference>
<dbReference type="PROSITE" id="PS50995">
    <property type="entry name" value="HTH_MARR_2"/>
    <property type="match status" value="1"/>
</dbReference>
<accession>A0A3M2KTV6</accession>
<dbReference type="PRINTS" id="PR00598">
    <property type="entry name" value="HTHMARR"/>
</dbReference>
<evidence type="ECO:0000259" key="1">
    <source>
        <dbReference type="PROSITE" id="PS50995"/>
    </source>
</evidence>
<proteinExistence type="predicted"/>
<dbReference type="InterPro" id="IPR036388">
    <property type="entry name" value="WH-like_DNA-bd_sf"/>
</dbReference>
<name>A0A3M2KTV6_9NOCA</name>
<dbReference type="EMBL" id="RFFH01000020">
    <property type="protein sequence ID" value="RMI28551.1"/>
    <property type="molecule type" value="Genomic_DNA"/>
</dbReference>
<gene>
    <name evidence="2" type="ORF">EBN03_29495</name>
</gene>
<dbReference type="InterPro" id="IPR000835">
    <property type="entry name" value="HTH_MarR-typ"/>
</dbReference>
<protein>
    <submittedName>
        <fullName evidence="2">MarR family transcriptional regulator</fullName>
    </submittedName>
</protein>
<dbReference type="Gene3D" id="1.10.10.10">
    <property type="entry name" value="Winged helix-like DNA-binding domain superfamily/Winged helix DNA-binding domain"/>
    <property type="match status" value="1"/>
</dbReference>
<dbReference type="PANTHER" id="PTHR33164">
    <property type="entry name" value="TRANSCRIPTIONAL REGULATOR, MARR FAMILY"/>
    <property type="match status" value="1"/>
</dbReference>
<feature type="domain" description="HTH marR-type" evidence="1">
    <location>
        <begin position="1"/>
        <end position="138"/>
    </location>
</feature>
<dbReference type="Proteomes" id="UP000279275">
    <property type="component" value="Unassembled WGS sequence"/>
</dbReference>
<evidence type="ECO:0000313" key="2">
    <source>
        <dbReference type="EMBL" id="RMI28551.1"/>
    </source>
</evidence>
<keyword evidence="3" id="KW-1185">Reference proteome</keyword>
<dbReference type="SUPFAM" id="SSF46785">
    <property type="entry name" value="Winged helix' DNA-binding domain"/>
    <property type="match status" value="1"/>
</dbReference>
<dbReference type="GO" id="GO:0003700">
    <property type="term" value="F:DNA-binding transcription factor activity"/>
    <property type="evidence" value="ECO:0007669"/>
    <property type="project" value="InterPro"/>
</dbReference>
<dbReference type="OrthoDB" id="3173926at2"/>
<dbReference type="InterPro" id="IPR036390">
    <property type="entry name" value="WH_DNA-bd_sf"/>
</dbReference>
<sequence length="163" mass="18270">MAEALAELGQATQAYQAAVDDFDRETARLLGVNGTDLRCLEELLTTGELSPSELSDRLNLTTGSVTVMLDRLEKLDLLVRAPHPVDRRKVVIRITDEGARRCFDLVGPLISDGERELAAKYDAGQLRLITDFLRTNTTIQQRHIDRLRDRPTPSTGRRRTGTR</sequence>
<comment type="caution">
    <text evidence="2">The sequence shown here is derived from an EMBL/GenBank/DDBJ whole genome shotgun (WGS) entry which is preliminary data.</text>
</comment>
<dbReference type="AlphaFoldDB" id="A0A3M2KTV6"/>
<dbReference type="PANTHER" id="PTHR33164:SF106">
    <property type="entry name" value="TRANSCRIPTIONAL REGULATORY PROTEIN"/>
    <property type="match status" value="1"/>
</dbReference>
<evidence type="ECO:0000313" key="3">
    <source>
        <dbReference type="Proteomes" id="UP000279275"/>
    </source>
</evidence>
<dbReference type="InterPro" id="IPR039422">
    <property type="entry name" value="MarR/SlyA-like"/>
</dbReference>
<dbReference type="GO" id="GO:0006950">
    <property type="term" value="P:response to stress"/>
    <property type="evidence" value="ECO:0007669"/>
    <property type="project" value="TreeGrafter"/>
</dbReference>
<dbReference type="SMART" id="SM00347">
    <property type="entry name" value="HTH_MARR"/>
    <property type="match status" value="1"/>
</dbReference>
<dbReference type="Pfam" id="PF01047">
    <property type="entry name" value="MarR"/>
    <property type="match status" value="1"/>
</dbReference>
<organism evidence="2 3">
    <name type="scientific">Nocardia stercoris</name>
    <dbReference type="NCBI Taxonomy" id="2483361"/>
    <lineage>
        <taxon>Bacteria</taxon>
        <taxon>Bacillati</taxon>
        <taxon>Actinomycetota</taxon>
        <taxon>Actinomycetes</taxon>
        <taxon>Mycobacteriales</taxon>
        <taxon>Nocardiaceae</taxon>
        <taxon>Nocardia</taxon>
    </lineage>
</organism>